<evidence type="ECO:0000256" key="5">
    <source>
        <dbReference type="ARBA" id="ARBA00023136"/>
    </source>
</evidence>
<proteinExistence type="inferred from homology"/>
<evidence type="ECO:0000256" key="4">
    <source>
        <dbReference type="ARBA" id="ARBA00022989"/>
    </source>
</evidence>
<feature type="transmembrane region" description="Helical" evidence="6">
    <location>
        <begin position="6"/>
        <end position="30"/>
    </location>
</feature>
<dbReference type="GO" id="GO:0016020">
    <property type="term" value="C:membrane"/>
    <property type="evidence" value="ECO:0007669"/>
    <property type="project" value="UniProtKB-SubCell"/>
</dbReference>
<keyword evidence="3 6" id="KW-0812">Transmembrane</keyword>
<comment type="subcellular location">
    <subcellularLocation>
        <location evidence="1">Membrane</location>
        <topology evidence="1">Single-pass membrane protein</topology>
    </subcellularLocation>
</comment>
<evidence type="ECO:0000256" key="2">
    <source>
        <dbReference type="ARBA" id="ARBA00008854"/>
    </source>
</evidence>
<dbReference type="RefSeq" id="WP_282839844.1">
    <property type="nucleotide sequence ID" value="NZ_JASCXW010000027.1"/>
</dbReference>
<evidence type="ECO:0000313" key="7">
    <source>
        <dbReference type="EMBL" id="MDI6453411.1"/>
    </source>
</evidence>
<protein>
    <submittedName>
        <fullName evidence="7">LemA family protein</fullName>
    </submittedName>
</protein>
<dbReference type="Pfam" id="PF04011">
    <property type="entry name" value="LemA"/>
    <property type="match status" value="1"/>
</dbReference>
<evidence type="ECO:0000313" key="8">
    <source>
        <dbReference type="Proteomes" id="UP001431532"/>
    </source>
</evidence>
<comment type="caution">
    <text evidence="7">The sequence shown here is derived from an EMBL/GenBank/DDBJ whole genome shotgun (WGS) entry which is preliminary data.</text>
</comment>
<dbReference type="PANTHER" id="PTHR34478">
    <property type="entry name" value="PROTEIN LEMA"/>
    <property type="match status" value="1"/>
</dbReference>
<dbReference type="InterPro" id="IPR023353">
    <property type="entry name" value="LemA-like_dom_sf"/>
</dbReference>
<keyword evidence="8" id="KW-1185">Reference proteome</keyword>
<dbReference type="AlphaFoldDB" id="A0AAW6U608"/>
<dbReference type="EMBL" id="JASCXW010000027">
    <property type="protein sequence ID" value="MDI6453411.1"/>
    <property type="molecule type" value="Genomic_DNA"/>
</dbReference>
<gene>
    <name evidence="7" type="ORF">QJ521_07525</name>
</gene>
<dbReference type="SUPFAM" id="SSF140478">
    <property type="entry name" value="LemA-like"/>
    <property type="match status" value="1"/>
</dbReference>
<comment type="similarity">
    <text evidence="2">Belongs to the LemA family.</text>
</comment>
<organism evidence="7 8">
    <name type="scientific">Peloplasma aerotolerans</name>
    <dbReference type="NCBI Taxonomy" id="3044389"/>
    <lineage>
        <taxon>Bacteria</taxon>
        <taxon>Bacillati</taxon>
        <taxon>Mycoplasmatota</taxon>
        <taxon>Mollicutes</taxon>
        <taxon>Acholeplasmatales</taxon>
        <taxon>Acholeplasmataceae</taxon>
        <taxon>Peloplasma</taxon>
    </lineage>
</organism>
<evidence type="ECO:0000256" key="3">
    <source>
        <dbReference type="ARBA" id="ARBA00022692"/>
    </source>
</evidence>
<sequence length="187" mass="21379">MLEPYQIALIVVGILLLLIVGWLISTINAFRRMLIKIDESESSIDVALTKRFDLLSKMFSAAKGYMKHEQETLTKVVAMRQPAHAAPMAEKQEFANEVAKGLSAINVVVEQYPDLKASQNILKLQDASMEVEENLQAARRVYNSNVSYYNQKVVVFPSNMVANWKKFEKRAFFEAEPLKREDVKFDF</sequence>
<keyword evidence="4 6" id="KW-1133">Transmembrane helix</keyword>
<name>A0AAW6U608_9MOLU</name>
<dbReference type="InterPro" id="IPR007156">
    <property type="entry name" value="MamQ_LemA"/>
</dbReference>
<evidence type="ECO:0000256" key="1">
    <source>
        <dbReference type="ARBA" id="ARBA00004167"/>
    </source>
</evidence>
<evidence type="ECO:0000256" key="6">
    <source>
        <dbReference type="SAM" id="Phobius"/>
    </source>
</evidence>
<dbReference type="Gene3D" id="1.20.1440.20">
    <property type="entry name" value="LemA-like domain"/>
    <property type="match status" value="1"/>
</dbReference>
<dbReference type="PANTHER" id="PTHR34478:SF1">
    <property type="entry name" value="PROTEIN LEMA"/>
    <property type="match status" value="1"/>
</dbReference>
<accession>A0AAW6U608</accession>
<dbReference type="Proteomes" id="UP001431532">
    <property type="component" value="Unassembled WGS sequence"/>
</dbReference>
<keyword evidence="5 6" id="KW-0472">Membrane</keyword>
<reference evidence="7" key="1">
    <citation type="submission" date="2023-05" db="EMBL/GenBank/DDBJ databases">
        <title>Mariniplasma microaerophilum sp. nov., a novel anaerobic mollicute isolated from terrestrial mud volcano, Taman Peninsula, Russia.</title>
        <authorList>
            <person name="Khomyakova M.A."/>
            <person name="Merkel A.Y."/>
            <person name="Slobodkin A.I."/>
        </authorList>
    </citation>
    <scope>NUCLEOTIDE SEQUENCE</scope>
    <source>
        <strain evidence="7">M4Ah</strain>
    </source>
</reference>